<name>A0A7C9L759_9RHOB</name>
<keyword evidence="1" id="KW-0812">Transmembrane</keyword>
<evidence type="ECO:0000313" key="3">
    <source>
        <dbReference type="Proteomes" id="UP000483078"/>
    </source>
</evidence>
<dbReference type="EMBL" id="VENJ01000002">
    <property type="protein sequence ID" value="MTJ03434.1"/>
    <property type="molecule type" value="Genomic_DNA"/>
</dbReference>
<accession>A0A7C9L759</accession>
<proteinExistence type="predicted"/>
<dbReference type="InterPro" id="IPR045387">
    <property type="entry name" value="DUF6524"/>
</dbReference>
<keyword evidence="1" id="KW-0472">Membrane</keyword>
<evidence type="ECO:0000256" key="1">
    <source>
        <dbReference type="SAM" id="Phobius"/>
    </source>
</evidence>
<comment type="caution">
    <text evidence="2">The sequence shown here is derived from an EMBL/GenBank/DDBJ whole genome shotgun (WGS) entry which is preliminary data.</text>
</comment>
<sequence>MGFFVRWFVAFALLVSTYNPTQWNYTAWTQANWEIQTPLVVFIGLVLFVGYIIYLRATLRSIGTFGMGLVLAIFGSLTWVLYDWGVLNLENRDLNLWLGLVALSLVLGIGLSWSILRRQLSGQADIDDVAD</sequence>
<reference evidence="2 3" key="1">
    <citation type="submission" date="2019-06" db="EMBL/GenBank/DDBJ databases">
        <title>Enrichment of Autotrophic Halophilic Microorganisms from Red Sea Brine Pool Using Microbial Electrosynthesis System.</title>
        <authorList>
            <person name="Alqahtani M.F."/>
            <person name="Bajracharya S."/>
            <person name="Katuri K.P."/>
            <person name="Ali M."/>
            <person name="Saikaly P.E."/>
        </authorList>
    </citation>
    <scope>NUCLEOTIDE SEQUENCE [LARGE SCALE GENOMIC DNA]</scope>
    <source>
        <strain evidence="2">MES6</strain>
    </source>
</reference>
<feature type="transmembrane region" description="Helical" evidence="1">
    <location>
        <begin position="62"/>
        <end position="82"/>
    </location>
</feature>
<dbReference type="Pfam" id="PF20134">
    <property type="entry name" value="DUF6524"/>
    <property type="match status" value="1"/>
</dbReference>
<dbReference type="AlphaFoldDB" id="A0A7C9L759"/>
<feature type="transmembrane region" description="Helical" evidence="1">
    <location>
        <begin position="33"/>
        <end position="55"/>
    </location>
</feature>
<evidence type="ECO:0000313" key="2">
    <source>
        <dbReference type="EMBL" id="MTJ03434.1"/>
    </source>
</evidence>
<protein>
    <submittedName>
        <fullName evidence="2">Uncharacterized protein</fullName>
    </submittedName>
</protein>
<dbReference type="RefSeq" id="WP_273247914.1">
    <property type="nucleotide sequence ID" value="NZ_VENJ01000002.1"/>
</dbReference>
<dbReference type="Proteomes" id="UP000483078">
    <property type="component" value="Unassembled WGS sequence"/>
</dbReference>
<gene>
    <name evidence="2" type="ORF">FH759_01890</name>
</gene>
<organism evidence="2 3">
    <name type="scientific">Sediminimonas qiaohouensis</name>
    <dbReference type="NCBI Taxonomy" id="552061"/>
    <lineage>
        <taxon>Bacteria</taxon>
        <taxon>Pseudomonadati</taxon>
        <taxon>Pseudomonadota</taxon>
        <taxon>Alphaproteobacteria</taxon>
        <taxon>Rhodobacterales</taxon>
        <taxon>Roseobacteraceae</taxon>
        <taxon>Sediminimonas</taxon>
    </lineage>
</organism>
<feature type="transmembrane region" description="Helical" evidence="1">
    <location>
        <begin position="94"/>
        <end position="116"/>
    </location>
</feature>
<keyword evidence="1" id="KW-1133">Transmembrane helix</keyword>